<dbReference type="InterPro" id="IPR029065">
    <property type="entry name" value="Enolase_C-like"/>
</dbReference>
<comment type="catalytic activity">
    <reaction evidence="1">
        <text>L-fuconate = 2-dehydro-3-deoxy-L-fuconate + H2O</text>
        <dbReference type="Rhea" id="RHEA:22772"/>
        <dbReference type="ChEBI" id="CHEBI:15377"/>
        <dbReference type="ChEBI" id="CHEBI:21291"/>
        <dbReference type="ChEBI" id="CHEBI:37448"/>
        <dbReference type="EC" id="4.2.1.68"/>
    </reaction>
</comment>
<dbReference type="CDD" id="cd03324">
    <property type="entry name" value="rTSbeta_L-fuconate_dehydratase"/>
    <property type="match status" value="1"/>
</dbReference>
<feature type="domain" description="Mandelate racemase/muconate lactonizing enzyme C-terminal" evidence="7">
    <location>
        <begin position="202"/>
        <end position="298"/>
    </location>
</feature>
<evidence type="ECO:0000256" key="3">
    <source>
        <dbReference type="ARBA" id="ARBA00013142"/>
    </source>
</evidence>
<reference evidence="8" key="1">
    <citation type="journal article" date="2022" name="IScience">
        <title>Evolution of zygomycete secretomes and the origins of terrestrial fungal ecologies.</title>
        <authorList>
            <person name="Chang Y."/>
            <person name="Wang Y."/>
            <person name="Mondo S."/>
            <person name="Ahrendt S."/>
            <person name="Andreopoulos W."/>
            <person name="Barry K."/>
            <person name="Beard J."/>
            <person name="Benny G.L."/>
            <person name="Blankenship S."/>
            <person name="Bonito G."/>
            <person name="Cuomo C."/>
            <person name="Desiro A."/>
            <person name="Gervers K.A."/>
            <person name="Hundley H."/>
            <person name="Kuo A."/>
            <person name="LaButti K."/>
            <person name="Lang B.F."/>
            <person name="Lipzen A."/>
            <person name="O'Donnell K."/>
            <person name="Pangilinan J."/>
            <person name="Reynolds N."/>
            <person name="Sandor L."/>
            <person name="Smith M.E."/>
            <person name="Tsang A."/>
            <person name="Grigoriev I.V."/>
            <person name="Stajich J.E."/>
            <person name="Spatafora J.W."/>
        </authorList>
    </citation>
    <scope>NUCLEOTIDE SEQUENCE</scope>
    <source>
        <strain evidence="8">RSA 2281</strain>
    </source>
</reference>
<sequence length="446" mass="50460">MVKQDFTITSYEVRDIRFPTSQHLDGSDAMNKDPDYSAAYVIFYTNDKQVEGHGMTFTCGRGTEVCCSAIEALAVKFINKKLSELVVDMRATHRICTGDSQLRWIGPEKGAIHLATAAVINAVWDLWAKAEGKPLWKLVVDLTPEQFVQAIDFRYITDAITPEEALVLLKENESTKADREAEMREKGYPAYTTSAGWLGYSDEKVRRLCRKAKEQGFTHFKQKVGGDKDSDIRRARLIREEIGDEGVLMMDANQVWDVNEAITWMEDLLQFNPHFIEEPTSPDDVLGHAAIRKALYPRTRVATGEHIQNRIIFKQLFQAQAIDFCQIDSCRVAGVNEILSIILMAKKFNIPVVPHAGGVGLCEYVQHLSLIDYICVSATTEGRILEFVDHLHEHFLDPVVMKNGRYMTPLAPGYSIQMKRESIEDYTFPEGKVHKELAAKTTNHKA</sequence>
<gene>
    <name evidence="8" type="ORF">BDA99DRAFT_521469</name>
</gene>
<name>A0AAD5K5R7_9FUNG</name>
<dbReference type="Pfam" id="PF13378">
    <property type="entry name" value="MR_MLE_C"/>
    <property type="match status" value="1"/>
</dbReference>
<comment type="caution">
    <text evidence="8">The sequence shown here is derived from an EMBL/GenBank/DDBJ whole genome shotgun (WGS) entry which is preliminary data.</text>
</comment>
<dbReference type="InterPro" id="IPR036849">
    <property type="entry name" value="Enolase-like_C_sf"/>
</dbReference>
<evidence type="ECO:0000259" key="7">
    <source>
        <dbReference type="SMART" id="SM00922"/>
    </source>
</evidence>
<dbReference type="SFLD" id="SFLDS00001">
    <property type="entry name" value="Enolase"/>
    <property type="match status" value="1"/>
</dbReference>
<dbReference type="EC" id="4.2.1.68" evidence="3"/>
<dbReference type="Pfam" id="PF02746">
    <property type="entry name" value="MR_MLE_N"/>
    <property type="match status" value="1"/>
</dbReference>
<dbReference type="GO" id="GO:0050023">
    <property type="term" value="F:L-fuconate dehydratase activity"/>
    <property type="evidence" value="ECO:0007669"/>
    <property type="project" value="UniProtKB-EC"/>
</dbReference>
<dbReference type="InterPro" id="IPR034610">
    <property type="entry name" value="L-fuconate_dehydratase"/>
</dbReference>
<evidence type="ECO:0000256" key="2">
    <source>
        <dbReference type="ARBA" id="ARBA00001946"/>
    </source>
</evidence>
<dbReference type="InterPro" id="IPR046945">
    <property type="entry name" value="RHMD-like"/>
</dbReference>
<dbReference type="PROSITE" id="PS00909">
    <property type="entry name" value="MR_MLE_2"/>
    <property type="match status" value="1"/>
</dbReference>
<dbReference type="GO" id="GO:0000287">
    <property type="term" value="F:magnesium ion binding"/>
    <property type="evidence" value="ECO:0007669"/>
    <property type="project" value="TreeGrafter"/>
</dbReference>
<evidence type="ECO:0000256" key="1">
    <source>
        <dbReference type="ARBA" id="ARBA00001737"/>
    </source>
</evidence>
<keyword evidence="5" id="KW-0460">Magnesium</keyword>
<dbReference type="SUPFAM" id="SSF51604">
    <property type="entry name" value="Enolase C-terminal domain-like"/>
    <property type="match status" value="1"/>
</dbReference>
<dbReference type="InterPro" id="IPR013341">
    <property type="entry name" value="Mandelate_racemase_N_dom"/>
</dbReference>
<evidence type="ECO:0000256" key="5">
    <source>
        <dbReference type="ARBA" id="ARBA00022842"/>
    </source>
</evidence>
<proteinExistence type="predicted"/>
<dbReference type="SUPFAM" id="SSF54826">
    <property type="entry name" value="Enolase N-terminal domain-like"/>
    <property type="match status" value="1"/>
</dbReference>
<accession>A0AAD5K5R7</accession>
<dbReference type="GO" id="GO:0016052">
    <property type="term" value="P:carbohydrate catabolic process"/>
    <property type="evidence" value="ECO:0007669"/>
    <property type="project" value="InterPro"/>
</dbReference>
<evidence type="ECO:0000256" key="6">
    <source>
        <dbReference type="ARBA" id="ARBA00023239"/>
    </source>
</evidence>
<organism evidence="8 9">
    <name type="scientific">Phascolomyces articulosus</name>
    <dbReference type="NCBI Taxonomy" id="60185"/>
    <lineage>
        <taxon>Eukaryota</taxon>
        <taxon>Fungi</taxon>
        <taxon>Fungi incertae sedis</taxon>
        <taxon>Mucoromycota</taxon>
        <taxon>Mucoromycotina</taxon>
        <taxon>Mucoromycetes</taxon>
        <taxon>Mucorales</taxon>
        <taxon>Lichtheimiaceae</taxon>
        <taxon>Phascolomyces</taxon>
    </lineage>
</organism>
<dbReference type="SMART" id="SM00922">
    <property type="entry name" value="MR_MLE"/>
    <property type="match status" value="1"/>
</dbReference>
<keyword evidence="6" id="KW-0456">Lyase</keyword>
<dbReference type="PANTHER" id="PTHR13794:SF58">
    <property type="entry name" value="MITOCHONDRIAL ENOLASE SUPERFAMILY MEMBER 1"/>
    <property type="match status" value="1"/>
</dbReference>
<dbReference type="InterPro" id="IPR013342">
    <property type="entry name" value="Mandelate_racemase_C"/>
</dbReference>
<evidence type="ECO:0000313" key="9">
    <source>
        <dbReference type="Proteomes" id="UP001209540"/>
    </source>
</evidence>
<dbReference type="SFLD" id="SFLDF00111">
    <property type="entry name" value="L-fuconate_dehydratase"/>
    <property type="match status" value="1"/>
</dbReference>
<dbReference type="SFLD" id="SFLDG00179">
    <property type="entry name" value="mandelate_racemase"/>
    <property type="match status" value="1"/>
</dbReference>
<keyword evidence="9" id="KW-1185">Reference proteome</keyword>
<dbReference type="Gene3D" id="3.20.20.120">
    <property type="entry name" value="Enolase-like C-terminal domain"/>
    <property type="match status" value="1"/>
</dbReference>
<dbReference type="EMBL" id="JAIXMP010000029">
    <property type="protein sequence ID" value="KAI9251896.1"/>
    <property type="molecule type" value="Genomic_DNA"/>
</dbReference>
<dbReference type="Proteomes" id="UP001209540">
    <property type="component" value="Unassembled WGS sequence"/>
</dbReference>
<dbReference type="FunFam" id="3.20.20.120:FF:000007">
    <property type="entry name" value="Mitochondrial enolase superfamily member 1"/>
    <property type="match status" value="1"/>
</dbReference>
<keyword evidence="4" id="KW-0479">Metal-binding</keyword>
<dbReference type="PANTHER" id="PTHR13794">
    <property type="entry name" value="ENOLASE SUPERFAMILY, MANDELATE RACEMASE"/>
    <property type="match status" value="1"/>
</dbReference>
<evidence type="ECO:0000256" key="4">
    <source>
        <dbReference type="ARBA" id="ARBA00022723"/>
    </source>
</evidence>
<reference evidence="8" key="2">
    <citation type="submission" date="2023-02" db="EMBL/GenBank/DDBJ databases">
        <authorList>
            <consortium name="DOE Joint Genome Institute"/>
            <person name="Mondo S.J."/>
            <person name="Chang Y."/>
            <person name="Wang Y."/>
            <person name="Ahrendt S."/>
            <person name="Andreopoulos W."/>
            <person name="Barry K."/>
            <person name="Beard J."/>
            <person name="Benny G.L."/>
            <person name="Blankenship S."/>
            <person name="Bonito G."/>
            <person name="Cuomo C."/>
            <person name="Desiro A."/>
            <person name="Gervers K.A."/>
            <person name="Hundley H."/>
            <person name="Kuo A."/>
            <person name="LaButti K."/>
            <person name="Lang B.F."/>
            <person name="Lipzen A."/>
            <person name="O'Donnell K."/>
            <person name="Pangilinan J."/>
            <person name="Reynolds N."/>
            <person name="Sandor L."/>
            <person name="Smith M.W."/>
            <person name="Tsang A."/>
            <person name="Grigoriev I.V."/>
            <person name="Stajich J.E."/>
            <person name="Spatafora J.W."/>
        </authorList>
    </citation>
    <scope>NUCLEOTIDE SEQUENCE</scope>
    <source>
        <strain evidence="8">RSA 2281</strain>
    </source>
</reference>
<evidence type="ECO:0000313" key="8">
    <source>
        <dbReference type="EMBL" id="KAI9251896.1"/>
    </source>
</evidence>
<dbReference type="AlphaFoldDB" id="A0AAD5K5R7"/>
<dbReference type="GO" id="GO:0009063">
    <property type="term" value="P:amino acid catabolic process"/>
    <property type="evidence" value="ECO:0007669"/>
    <property type="project" value="InterPro"/>
</dbReference>
<dbReference type="InterPro" id="IPR029017">
    <property type="entry name" value="Enolase-like_N"/>
</dbReference>
<dbReference type="Gene3D" id="3.30.390.10">
    <property type="entry name" value="Enolase-like, N-terminal domain"/>
    <property type="match status" value="1"/>
</dbReference>
<comment type="cofactor">
    <cofactor evidence="2">
        <name>Mg(2+)</name>
        <dbReference type="ChEBI" id="CHEBI:18420"/>
    </cofactor>
</comment>
<dbReference type="InterPro" id="IPR018110">
    <property type="entry name" value="Mandel_Rmase/mucon_lact_enz_CS"/>
</dbReference>
<protein>
    <recommendedName>
        <fullName evidence="3">L-fuconate dehydratase</fullName>
        <ecNumber evidence="3">4.2.1.68</ecNumber>
    </recommendedName>
</protein>